<dbReference type="Proteomes" id="UP001151752">
    <property type="component" value="Chromosome 1"/>
</dbReference>
<feature type="non-terminal residue" evidence="1">
    <location>
        <position position="1"/>
    </location>
</feature>
<feature type="non-terminal residue" evidence="1">
    <location>
        <position position="48"/>
    </location>
</feature>
<dbReference type="AlphaFoldDB" id="A0A9Q0T5E0"/>
<evidence type="ECO:0000313" key="1">
    <source>
        <dbReference type="EMBL" id="KAJ6702004.1"/>
    </source>
</evidence>
<keyword evidence="2" id="KW-1185">Reference proteome</keyword>
<protein>
    <submittedName>
        <fullName evidence="1">Uncharacterized protein</fullName>
    </submittedName>
</protein>
<comment type="caution">
    <text evidence="1">The sequence shown here is derived from an EMBL/GenBank/DDBJ whole genome shotgun (WGS) entry which is preliminary data.</text>
</comment>
<name>A0A9Q0T5E0_9ROSI</name>
<proteinExistence type="predicted"/>
<accession>A0A9Q0T5E0</accession>
<gene>
    <name evidence="1" type="ORF">OIU74_013212</name>
</gene>
<organism evidence="1 2">
    <name type="scientific">Salix koriyanagi</name>
    <dbReference type="NCBI Taxonomy" id="2511006"/>
    <lineage>
        <taxon>Eukaryota</taxon>
        <taxon>Viridiplantae</taxon>
        <taxon>Streptophyta</taxon>
        <taxon>Embryophyta</taxon>
        <taxon>Tracheophyta</taxon>
        <taxon>Spermatophyta</taxon>
        <taxon>Magnoliopsida</taxon>
        <taxon>eudicotyledons</taxon>
        <taxon>Gunneridae</taxon>
        <taxon>Pentapetalae</taxon>
        <taxon>rosids</taxon>
        <taxon>fabids</taxon>
        <taxon>Malpighiales</taxon>
        <taxon>Salicaceae</taxon>
        <taxon>Saliceae</taxon>
        <taxon>Salix</taxon>
    </lineage>
</organism>
<evidence type="ECO:0000313" key="2">
    <source>
        <dbReference type="Proteomes" id="UP001151752"/>
    </source>
</evidence>
<sequence length="48" mass="5411">WRRNTSREGILSDLFKGGGCRSHVSNRQSQSRERFCQGCLSHSKITGS</sequence>
<dbReference type="EMBL" id="JAPFFM010000016">
    <property type="protein sequence ID" value="KAJ6702004.1"/>
    <property type="molecule type" value="Genomic_DNA"/>
</dbReference>
<reference evidence="1" key="1">
    <citation type="submission" date="2022-11" db="EMBL/GenBank/DDBJ databases">
        <authorList>
            <person name="Hyden B.L."/>
            <person name="Feng K."/>
            <person name="Yates T."/>
            <person name="Jawdy S."/>
            <person name="Smart L.B."/>
            <person name="Muchero W."/>
        </authorList>
    </citation>
    <scope>NUCLEOTIDE SEQUENCE</scope>
    <source>
        <tissue evidence="1">Shoot tip</tissue>
    </source>
</reference>
<reference evidence="1" key="2">
    <citation type="journal article" date="2023" name="Int. J. Mol. Sci.">
        <title>De Novo Assembly and Annotation of 11 Diverse Shrub Willow (Salix) Genomes Reveals Novel Gene Organization in Sex-Linked Regions.</title>
        <authorList>
            <person name="Hyden B."/>
            <person name="Feng K."/>
            <person name="Yates T.B."/>
            <person name="Jawdy S."/>
            <person name="Cereghino C."/>
            <person name="Smart L.B."/>
            <person name="Muchero W."/>
        </authorList>
    </citation>
    <scope>NUCLEOTIDE SEQUENCE</scope>
    <source>
        <tissue evidence="1">Shoot tip</tissue>
    </source>
</reference>